<name>A0A194PJJ5_PAPXU</name>
<accession>A0A194PJJ5</accession>
<dbReference type="EMBL" id="KQ459602">
    <property type="protein sequence ID" value="KPI93208.1"/>
    <property type="molecule type" value="Genomic_DNA"/>
</dbReference>
<dbReference type="Proteomes" id="UP000053268">
    <property type="component" value="Unassembled WGS sequence"/>
</dbReference>
<sequence length="88" mass="9755">MPTITAAAAAPAARFCVPPRIFLPDIRVRFTVIAAPRHRDAAPAPVSADGPVSRDMFDPEENSMYDEVKIIKQETQYSPKLKVQSLFQ</sequence>
<protein>
    <submittedName>
        <fullName evidence="1">Uncharacterized protein</fullName>
    </submittedName>
</protein>
<evidence type="ECO:0000313" key="2">
    <source>
        <dbReference type="Proteomes" id="UP000053268"/>
    </source>
</evidence>
<gene>
    <name evidence="1" type="ORF">RR46_10468</name>
</gene>
<dbReference type="AlphaFoldDB" id="A0A194PJJ5"/>
<proteinExistence type="predicted"/>
<evidence type="ECO:0000313" key="1">
    <source>
        <dbReference type="EMBL" id="KPI93208.1"/>
    </source>
</evidence>
<reference evidence="1 2" key="1">
    <citation type="journal article" date="2015" name="Nat. Commun.">
        <title>Outbred genome sequencing and CRISPR/Cas9 gene editing in butterflies.</title>
        <authorList>
            <person name="Li X."/>
            <person name="Fan D."/>
            <person name="Zhang W."/>
            <person name="Liu G."/>
            <person name="Zhang L."/>
            <person name="Zhao L."/>
            <person name="Fang X."/>
            <person name="Chen L."/>
            <person name="Dong Y."/>
            <person name="Chen Y."/>
            <person name="Ding Y."/>
            <person name="Zhao R."/>
            <person name="Feng M."/>
            <person name="Zhu Y."/>
            <person name="Feng Y."/>
            <person name="Jiang X."/>
            <person name="Zhu D."/>
            <person name="Xiang H."/>
            <person name="Feng X."/>
            <person name="Li S."/>
            <person name="Wang J."/>
            <person name="Zhang G."/>
            <person name="Kronforst M.R."/>
            <person name="Wang W."/>
        </authorList>
    </citation>
    <scope>NUCLEOTIDE SEQUENCE [LARGE SCALE GENOMIC DNA]</scope>
    <source>
        <strain evidence="1">Ya'a_city_454_Px</strain>
        <tissue evidence="1">Whole body</tissue>
    </source>
</reference>
<keyword evidence="2" id="KW-1185">Reference proteome</keyword>
<organism evidence="1 2">
    <name type="scientific">Papilio xuthus</name>
    <name type="common">Asian swallowtail butterfly</name>
    <dbReference type="NCBI Taxonomy" id="66420"/>
    <lineage>
        <taxon>Eukaryota</taxon>
        <taxon>Metazoa</taxon>
        <taxon>Ecdysozoa</taxon>
        <taxon>Arthropoda</taxon>
        <taxon>Hexapoda</taxon>
        <taxon>Insecta</taxon>
        <taxon>Pterygota</taxon>
        <taxon>Neoptera</taxon>
        <taxon>Endopterygota</taxon>
        <taxon>Lepidoptera</taxon>
        <taxon>Glossata</taxon>
        <taxon>Ditrysia</taxon>
        <taxon>Papilionoidea</taxon>
        <taxon>Papilionidae</taxon>
        <taxon>Papilioninae</taxon>
        <taxon>Papilio</taxon>
    </lineage>
</organism>